<dbReference type="WBParaSite" id="nRc.2.0.1.t03480-RA">
    <property type="protein sequence ID" value="nRc.2.0.1.t03480-RA"/>
    <property type="gene ID" value="nRc.2.0.1.g03480"/>
</dbReference>
<dbReference type="Proteomes" id="UP000887565">
    <property type="component" value="Unplaced"/>
</dbReference>
<organism evidence="1 2">
    <name type="scientific">Romanomermis culicivorax</name>
    <name type="common">Nematode worm</name>
    <dbReference type="NCBI Taxonomy" id="13658"/>
    <lineage>
        <taxon>Eukaryota</taxon>
        <taxon>Metazoa</taxon>
        <taxon>Ecdysozoa</taxon>
        <taxon>Nematoda</taxon>
        <taxon>Enoplea</taxon>
        <taxon>Dorylaimia</taxon>
        <taxon>Mermithida</taxon>
        <taxon>Mermithoidea</taxon>
        <taxon>Mermithidae</taxon>
        <taxon>Romanomermis</taxon>
    </lineage>
</organism>
<sequence>MHLILEFGCLAPPANVITQPQRIVDDRLQQQHQPHTCNDFSYPNVFKDGKSISDCCSTKIQASPPDDPAIFDNRRCDYRQRAEWAKKFDADIVAQLDFDDFSVRRDMALLNGDELCYKNSPSPVGYLYNNEQ</sequence>
<accession>A0A915HPU0</accession>
<keyword evidence="1" id="KW-1185">Reference proteome</keyword>
<dbReference type="AlphaFoldDB" id="A0A915HPU0"/>
<protein>
    <submittedName>
        <fullName evidence="2">Uncharacterized protein</fullName>
    </submittedName>
</protein>
<evidence type="ECO:0000313" key="1">
    <source>
        <dbReference type="Proteomes" id="UP000887565"/>
    </source>
</evidence>
<name>A0A915HPU0_ROMCU</name>
<reference evidence="2" key="1">
    <citation type="submission" date="2022-11" db="UniProtKB">
        <authorList>
            <consortium name="WormBaseParasite"/>
        </authorList>
    </citation>
    <scope>IDENTIFICATION</scope>
</reference>
<evidence type="ECO:0000313" key="2">
    <source>
        <dbReference type="WBParaSite" id="nRc.2.0.1.t03480-RA"/>
    </source>
</evidence>
<proteinExistence type="predicted"/>